<accession>A0ABX6WCL0</accession>
<evidence type="ECO:0000313" key="3">
    <source>
        <dbReference type="Proteomes" id="UP000663421"/>
    </source>
</evidence>
<keyword evidence="1" id="KW-0812">Transmembrane</keyword>
<sequence length="131" mass="14969">MTTTEERKSREKAEKSVIVAADISGASIATLMLNLGFTLGKSTWGGRICIWGSPWLVLILPPMLVILIQIWDSKLRKMQYRSERKELLKMAKEAKTEKARKEFLARAHQLDLERADYIARKIRGYTSESEA</sequence>
<protein>
    <submittedName>
        <fullName evidence="2">Uncharacterized protein</fullName>
    </submittedName>
</protein>
<proteinExistence type="predicted"/>
<evidence type="ECO:0000256" key="1">
    <source>
        <dbReference type="SAM" id="Phobius"/>
    </source>
</evidence>
<dbReference type="Proteomes" id="UP000663421">
    <property type="component" value="Chromosome"/>
</dbReference>
<organism evidence="2 3">
    <name type="scientific">Streptomyces malaysiensis</name>
    <dbReference type="NCBI Taxonomy" id="92644"/>
    <lineage>
        <taxon>Bacteria</taxon>
        <taxon>Bacillati</taxon>
        <taxon>Actinomycetota</taxon>
        <taxon>Actinomycetes</taxon>
        <taxon>Kitasatosporales</taxon>
        <taxon>Streptomycetaceae</taxon>
        <taxon>Streptomyces</taxon>
        <taxon>Streptomyces violaceusniger group</taxon>
    </lineage>
</organism>
<keyword evidence="3" id="KW-1185">Reference proteome</keyword>
<feature type="transmembrane region" description="Helical" evidence="1">
    <location>
        <begin position="51"/>
        <end position="71"/>
    </location>
</feature>
<keyword evidence="1" id="KW-1133">Transmembrane helix</keyword>
<reference evidence="2 3" key="1">
    <citation type="submission" date="2020-11" db="EMBL/GenBank/DDBJ databases">
        <title>Complete genome sequence unveiled secondary metabolic potentials in Streptomyces solisilvae HNM0141.</title>
        <authorList>
            <person name="Huang X."/>
        </authorList>
    </citation>
    <scope>NUCLEOTIDE SEQUENCE [LARGE SCALE GENOMIC DNA]</scope>
    <source>
        <strain evidence="2 3">HNM0141</strain>
    </source>
</reference>
<evidence type="ECO:0000313" key="2">
    <source>
        <dbReference type="EMBL" id="QPI58838.1"/>
    </source>
</evidence>
<keyword evidence="1" id="KW-0472">Membrane</keyword>
<feature type="transmembrane region" description="Helical" evidence="1">
    <location>
        <begin position="17"/>
        <end position="39"/>
    </location>
</feature>
<gene>
    <name evidence="2" type="ORF">I1A49_31595</name>
</gene>
<dbReference type="EMBL" id="CP065050">
    <property type="protein sequence ID" value="QPI58838.1"/>
    <property type="molecule type" value="Genomic_DNA"/>
</dbReference>
<name>A0ABX6WCL0_STRMQ</name>